<protein>
    <submittedName>
        <fullName evidence="1">Uncharacterized protein</fullName>
    </submittedName>
</protein>
<name>A0A8J7MAU8_9BACT</name>
<evidence type="ECO:0000313" key="1">
    <source>
        <dbReference type="EMBL" id="MBK1789591.1"/>
    </source>
</evidence>
<accession>A0A8J7MAU8</accession>
<comment type="caution">
    <text evidence="1">The sequence shown here is derived from an EMBL/GenBank/DDBJ whole genome shotgun (WGS) entry which is preliminary data.</text>
</comment>
<dbReference type="AlphaFoldDB" id="A0A8J7MAU8"/>
<sequence>MISWYQLGDLLASILGKFRLLTSEDIDALPATLTASQLFNKFWQMDLPDPPIFIYPSATPNYQYIAFADPADDEALFNEEYDNVKIVAIAHLSDDQSVRSIVWGADPTSIPEHPASDPFQEASKD</sequence>
<proteinExistence type="predicted"/>
<keyword evidence="2" id="KW-1185">Reference proteome</keyword>
<organism evidence="1 2">
    <name type="scientific">Persicirhabdus sediminis</name>
    <dbReference type="NCBI Taxonomy" id="454144"/>
    <lineage>
        <taxon>Bacteria</taxon>
        <taxon>Pseudomonadati</taxon>
        <taxon>Verrucomicrobiota</taxon>
        <taxon>Verrucomicrobiia</taxon>
        <taxon>Verrucomicrobiales</taxon>
        <taxon>Verrucomicrobiaceae</taxon>
        <taxon>Persicirhabdus</taxon>
    </lineage>
</organism>
<dbReference type="EMBL" id="JAENIM010000008">
    <property type="protein sequence ID" value="MBK1789591.1"/>
    <property type="molecule type" value="Genomic_DNA"/>
</dbReference>
<reference evidence="1" key="1">
    <citation type="submission" date="2021-01" db="EMBL/GenBank/DDBJ databases">
        <title>Modified the classification status of verrucomicrobia.</title>
        <authorList>
            <person name="Feng X."/>
        </authorList>
    </citation>
    <scope>NUCLEOTIDE SEQUENCE</scope>
    <source>
        <strain evidence="1">_KCTC 22039</strain>
    </source>
</reference>
<gene>
    <name evidence="1" type="ORF">JIN82_00330</name>
</gene>
<evidence type="ECO:0000313" key="2">
    <source>
        <dbReference type="Proteomes" id="UP000624703"/>
    </source>
</evidence>
<dbReference type="Proteomes" id="UP000624703">
    <property type="component" value="Unassembled WGS sequence"/>
</dbReference>